<evidence type="ECO:0000313" key="4">
    <source>
        <dbReference type="Proteomes" id="UP000319771"/>
    </source>
</evidence>
<dbReference type="InterPro" id="IPR001789">
    <property type="entry name" value="Sig_transdc_resp-reg_receiver"/>
</dbReference>
<feature type="domain" description="Response regulatory" evidence="2">
    <location>
        <begin position="8"/>
        <end position="40"/>
    </location>
</feature>
<protein>
    <submittedName>
        <fullName evidence="3">Response regulator</fullName>
    </submittedName>
</protein>
<evidence type="ECO:0000313" key="3">
    <source>
        <dbReference type="EMBL" id="TMQ69502.1"/>
    </source>
</evidence>
<organism evidence="3 4">
    <name type="scientific">Eiseniibacteriota bacterium</name>
    <dbReference type="NCBI Taxonomy" id="2212470"/>
    <lineage>
        <taxon>Bacteria</taxon>
        <taxon>Candidatus Eiseniibacteriota</taxon>
    </lineage>
</organism>
<dbReference type="Gene3D" id="3.40.50.2300">
    <property type="match status" value="1"/>
</dbReference>
<evidence type="ECO:0000259" key="2">
    <source>
        <dbReference type="PROSITE" id="PS50110"/>
    </source>
</evidence>
<comment type="caution">
    <text evidence="1">Lacks conserved residue(s) required for the propagation of feature annotation.</text>
</comment>
<comment type="caution">
    <text evidence="3">The sequence shown here is derived from an EMBL/GenBank/DDBJ whole genome shotgun (WGS) entry which is preliminary data.</text>
</comment>
<feature type="non-terminal residue" evidence="3">
    <location>
        <position position="40"/>
    </location>
</feature>
<dbReference type="InterPro" id="IPR011006">
    <property type="entry name" value="CheY-like_superfamily"/>
</dbReference>
<sequence length="40" mass="4287">MSARPRLEVLLVDDDARIRRTLRGVLEDEGHAVAEAAGGA</sequence>
<proteinExistence type="predicted"/>
<reference evidence="3 4" key="1">
    <citation type="journal article" date="2019" name="Nat. Microbiol.">
        <title>Mediterranean grassland soil C-N compound turnover is dependent on rainfall and depth, and is mediated by genomically divergent microorganisms.</title>
        <authorList>
            <person name="Diamond S."/>
            <person name="Andeer P.F."/>
            <person name="Li Z."/>
            <person name="Crits-Christoph A."/>
            <person name="Burstein D."/>
            <person name="Anantharaman K."/>
            <person name="Lane K.R."/>
            <person name="Thomas B.C."/>
            <person name="Pan C."/>
            <person name="Northen T.R."/>
            <person name="Banfield J.F."/>
        </authorList>
    </citation>
    <scope>NUCLEOTIDE SEQUENCE [LARGE SCALE GENOMIC DNA]</scope>
    <source>
        <strain evidence="3">WS_11</strain>
    </source>
</reference>
<accession>A0A538U0U5</accession>
<dbReference type="GO" id="GO:0000160">
    <property type="term" value="P:phosphorelay signal transduction system"/>
    <property type="evidence" value="ECO:0007669"/>
    <property type="project" value="InterPro"/>
</dbReference>
<name>A0A538U0U5_UNCEI</name>
<dbReference type="EMBL" id="VBPB01000302">
    <property type="protein sequence ID" value="TMQ69502.1"/>
    <property type="molecule type" value="Genomic_DNA"/>
</dbReference>
<dbReference type="SUPFAM" id="SSF52172">
    <property type="entry name" value="CheY-like"/>
    <property type="match status" value="1"/>
</dbReference>
<dbReference type="PROSITE" id="PS50110">
    <property type="entry name" value="RESPONSE_REGULATORY"/>
    <property type="match status" value="1"/>
</dbReference>
<dbReference type="AlphaFoldDB" id="A0A538U0U5"/>
<evidence type="ECO:0000256" key="1">
    <source>
        <dbReference type="PROSITE-ProRule" id="PRU00169"/>
    </source>
</evidence>
<gene>
    <name evidence="3" type="ORF">E6K81_14800</name>
</gene>
<dbReference type="Proteomes" id="UP000319771">
    <property type="component" value="Unassembled WGS sequence"/>
</dbReference>